<organism evidence="1 2">
    <name type="scientific">Holotrichia oblita</name>
    <name type="common">Chafer beetle</name>
    <dbReference type="NCBI Taxonomy" id="644536"/>
    <lineage>
        <taxon>Eukaryota</taxon>
        <taxon>Metazoa</taxon>
        <taxon>Ecdysozoa</taxon>
        <taxon>Arthropoda</taxon>
        <taxon>Hexapoda</taxon>
        <taxon>Insecta</taxon>
        <taxon>Pterygota</taxon>
        <taxon>Neoptera</taxon>
        <taxon>Endopterygota</taxon>
        <taxon>Coleoptera</taxon>
        <taxon>Polyphaga</taxon>
        <taxon>Scarabaeiformia</taxon>
        <taxon>Scarabaeidae</taxon>
        <taxon>Melolonthinae</taxon>
        <taxon>Holotrichia</taxon>
    </lineage>
</organism>
<protein>
    <submittedName>
        <fullName evidence="1">Kicstor complex protein c12orf66</fullName>
    </submittedName>
</protein>
<dbReference type="EMBL" id="CM043018">
    <property type="protein sequence ID" value="KAI4462638.1"/>
    <property type="molecule type" value="Genomic_DNA"/>
</dbReference>
<evidence type="ECO:0000313" key="2">
    <source>
        <dbReference type="Proteomes" id="UP001056778"/>
    </source>
</evidence>
<keyword evidence="2" id="KW-1185">Reference proteome</keyword>
<proteinExistence type="predicted"/>
<name>A0ACB9T736_HOLOL</name>
<evidence type="ECO:0000313" key="1">
    <source>
        <dbReference type="EMBL" id="KAI4462638.1"/>
    </source>
</evidence>
<sequence>MPQHFLKLMEAEDAFLHNFFSYTSQGCYEKAKESVERERQSYKVIGPWQLLLTQLIQIASAEKSYMEIGFLQNKNKGFLRKDNSLKAIYETIKSETKKIEETAKIHMQDRKTINYCQNIIQYLTARTHLIDFYEKIYQLGLTKSFKYNELVISIDNVTEEHLYAFTDISLTPIRDMFSFECEILKNLFKAMNELQKLQFLPSLALIHSAHTTLSSWKIKLQNRETWKLGFLKNNQLPALFDWLLKLKGAILSKFSLYFHNTLALQTSLSDMRQLCSKLLYDNYQKMIAFQKKNDASILILSDNQITEENDTYPIIISYPQKINTDPDIILKMIADTSEELVVVDKVIYKYLSQEHVSYIYTLIEPGIYLVLTFENKKIEKDSHVINFITELCTNLRCTKIFLSLKAPIKSMFRVSSLNLRFMRTSIIRRLSDGAKPEPKPVSSIFSTDTTSSTSSDSKTKDVLAGVYVKVGQVDTIPEAPAVSSAFEDVPGPVFLKRLARFWTFVPVGANCWSNNLWLFRWLLDEYGPVVRLHGPFGGDVVIVSRPEHASTVFQNEGPYPIRSTLDCVEKYRLQHRKYKNAGPFVMYGPEWEKLRKSIEQPLMNALLQQYDKIDTTCSELIDQIHKWSLECLCSVMFNRHIGFLDPRGLSSTSEPAVILESLNGATNAIRKCESGLHLWKFFETPAWKSLVMHCDTIDNILTKYIRKAQDRLREYRNKGIEPKSDDMSLLERFLLGEAVLPEDMQTILLDMMLIGVNTTSHAAAFLLYHLARFPRTQQKLYDEIKSLPAKIDKNMLMNLPYLKACIQESLRLQPPMPILNRILTKDIVVHGYKIPKGTYMLIATKLSSLREEHFEDSLKFKPERWMYPELGKDMESMATIPFGHGAKACLAKDLAEAELSLLIYKLLRKFRVEYHYGDIGSTNTLIASPFCLFKF</sequence>
<gene>
    <name evidence="1" type="ORF">MML48_4g00012909</name>
</gene>
<reference evidence="1" key="1">
    <citation type="submission" date="2022-04" db="EMBL/GenBank/DDBJ databases">
        <title>Chromosome-scale genome assembly of Holotrichia oblita Faldermann.</title>
        <authorList>
            <person name="Rongchong L."/>
        </authorList>
    </citation>
    <scope>NUCLEOTIDE SEQUENCE</scope>
    <source>
        <strain evidence="1">81SQS9</strain>
    </source>
</reference>
<dbReference type="Proteomes" id="UP001056778">
    <property type="component" value="Chromosome 4"/>
</dbReference>
<comment type="caution">
    <text evidence="1">The sequence shown here is derived from an EMBL/GenBank/DDBJ whole genome shotgun (WGS) entry which is preliminary data.</text>
</comment>
<accession>A0ACB9T736</accession>